<name>A0ABS6T373_9RHOB</name>
<keyword evidence="3" id="KW-1185">Reference proteome</keyword>
<evidence type="ECO:0000313" key="2">
    <source>
        <dbReference type="EMBL" id="MBV7378971.1"/>
    </source>
</evidence>
<sequence>MRHPIVSIAVLSGFVMLAGCDQQMNDEEVERAVAGVNVVDESNLNDIMLTVGDPDEAVAYFRRAVQQQPDRIDLQRGLAKSLIRAGHATEAAKAWTVVANSGEGTAEDRVDLADAQIRAGDWAIAKAELNKVPPTHETFKRYKLEAMVADSEEDWKRSDSFYETAVGLTTQPASTLNNWGYSKLTRGDFAGAERLFGEALSYDDGLFTAKNNLVMARGAQGKYELPVVQMGQVERAQLLHTMALSAIKRGDLVMGRTLLQEAIDTHPQHFEEAVRAMRALESNVANG</sequence>
<dbReference type="Proteomes" id="UP000756530">
    <property type="component" value="Unassembled WGS sequence"/>
</dbReference>
<dbReference type="InterPro" id="IPR019734">
    <property type="entry name" value="TPR_rpt"/>
</dbReference>
<dbReference type="PROSITE" id="PS50005">
    <property type="entry name" value="TPR"/>
    <property type="match status" value="1"/>
</dbReference>
<keyword evidence="1" id="KW-0802">TPR repeat</keyword>
<evidence type="ECO:0000256" key="1">
    <source>
        <dbReference type="PROSITE-ProRule" id="PRU00339"/>
    </source>
</evidence>
<organism evidence="2 3">
    <name type="scientific">Maritimibacter dapengensis</name>
    <dbReference type="NCBI Taxonomy" id="2836868"/>
    <lineage>
        <taxon>Bacteria</taxon>
        <taxon>Pseudomonadati</taxon>
        <taxon>Pseudomonadota</taxon>
        <taxon>Alphaproteobacteria</taxon>
        <taxon>Rhodobacterales</taxon>
        <taxon>Roseobacteraceae</taxon>
        <taxon>Maritimibacter</taxon>
    </lineage>
</organism>
<proteinExistence type="predicted"/>
<accession>A0ABS6T373</accession>
<protein>
    <submittedName>
        <fullName evidence="2">Tetratricopeptide repeat protein</fullName>
    </submittedName>
</protein>
<dbReference type="PROSITE" id="PS51257">
    <property type="entry name" value="PROKAR_LIPOPROTEIN"/>
    <property type="match status" value="1"/>
</dbReference>
<dbReference type="EMBL" id="JAHUZE010000002">
    <property type="protein sequence ID" value="MBV7378971.1"/>
    <property type="molecule type" value="Genomic_DNA"/>
</dbReference>
<gene>
    <name evidence="2" type="ORF">KJP28_08530</name>
</gene>
<dbReference type="RefSeq" id="WP_218392134.1">
    <property type="nucleotide sequence ID" value="NZ_JAHUZE010000002.1"/>
</dbReference>
<comment type="caution">
    <text evidence="2">The sequence shown here is derived from an EMBL/GenBank/DDBJ whole genome shotgun (WGS) entry which is preliminary data.</text>
</comment>
<evidence type="ECO:0000313" key="3">
    <source>
        <dbReference type="Proteomes" id="UP000756530"/>
    </source>
</evidence>
<feature type="repeat" description="TPR" evidence="1">
    <location>
        <begin position="38"/>
        <end position="71"/>
    </location>
</feature>
<reference evidence="2 3" key="1">
    <citation type="submission" date="2021-05" db="EMBL/GenBank/DDBJ databases">
        <title>Culturable bacteria isolated from Daya Bay.</title>
        <authorList>
            <person name="Zheng W."/>
            <person name="Yu S."/>
            <person name="Huang Y."/>
        </authorList>
    </citation>
    <scope>NUCLEOTIDE SEQUENCE [LARGE SCALE GENOMIC DNA]</scope>
    <source>
        <strain evidence="2 3">DP4N28-5</strain>
    </source>
</reference>
<dbReference type="Pfam" id="PF14559">
    <property type="entry name" value="TPR_19"/>
    <property type="match status" value="1"/>
</dbReference>